<reference evidence="2 3" key="1">
    <citation type="submission" date="2016-12" db="EMBL/GenBank/DDBJ databases">
        <title>The genomes of Aspergillus section Nigri reveals drivers in fungal speciation.</title>
        <authorList>
            <consortium name="DOE Joint Genome Institute"/>
            <person name="Vesth T.C."/>
            <person name="Nybo J."/>
            <person name="Theobald S."/>
            <person name="Brandl J."/>
            <person name="Frisvad J.C."/>
            <person name="Nielsen K.F."/>
            <person name="Lyhne E.K."/>
            <person name="Kogle M.E."/>
            <person name="Kuo A."/>
            <person name="Riley R."/>
            <person name="Clum A."/>
            <person name="Nolan M."/>
            <person name="Lipzen A."/>
            <person name="Salamov A."/>
            <person name="Henrissat B."/>
            <person name="Wiebenga A."/>
            <person name="De Vries R.P."/>
            <person name="Grigoriev I.V."/>
            <person name="Mortensen U.H."/>
            <person name="Andersen M.R."/>
            <person name="Baker S.E."/>
        </authorList>
    </citation>
    <scope>NUCLEOTIDE SEQUENCE [LARGE SCALE GENOMIC DNA]</scope>
    <source>
        <strain evidence="2 3">IBT 23096</strain>
    </source>
</reference>
<name>A0A2I2FZM9_9EURO</name>
<protein>
    <submittedName>
        <fullName evidence="2">Uncharacterized protein</fullName>
    </submittedName>
</protein>
<feature type="region of interest" description="Disordered" evidence="1">
    <location>
        <begin position="1"/>
        <end position="60"/>
    </location>
</feature>
<dbReference type="GeneID" id="36560165"/>
<proteinExistence type="predicted"/>
<keyword evidence="3" id="KW-1185">Reference proteome</keyword>
<dbReference type="AlphaFoldDB" id="A0A2I2FZM9"/>
<sequence length="125" mass="13595">MPPKKEPAAPLPPQLPGVEEPVAADIGGPSPLTSQSSVAPPPSQECARVPGASSANEEADLLERLESIMRKKEDVENRMAACRERAKAAKEEFKKHEENIAAMDERLETLYAESRRIDSCLKNGC</sequence>
<evidence type="ECO:0000256" key="1">
    <source>
        <dbReference type="SAM" id="MobiDB-lite"/>
    </source>
</evidence>
<organism evidence="2 3">
    <name type="scientific">Aspergillus steynii IBT 23096</name>
    <dbReference type="NCBI Taxonomy" id="1392250"/>
    <lineage>
        <taxon>Eukaryota</taxon>
        <taxon>Fungi</taxon>
        <taxon>Dikarya</taxon>
        <taxon>Ascomycota</taxon>
        <taxon>Pezizomycotina</taxon>
        <taxon>Eurotiomycetes</taxon>
        <taxon>Eurotiomycetidae</taxon>
        <taxon>Eurotiales</taxon>
        <taxon>Aspergillaceae</taxon>
        <taxon>Aspergillus</taxon>
        <taxon>Aspergillus subgen. Circumdati</taxon>
    </lineage>
</organism>
<dbReference type="VEuPathDB" id="FungiDB:P170DRAFT_467238"/>
<dbReference type="Proteomes" id="UP000234275">
    <property type="component" value="Unassembled WGS sequence"/>
</dbReference>
<dbReference type="EMBL" id="MSFO01000007">
    <property type="protein sequence ID" value="PLB46081.1"/>
    <property type="molecule type" value="Genomic_DNA"/>
</dbReference>
<gene>
    <name evidence="2" type="ORF">P170DRAFT_467238</name>
</gene>
<accession>A0A2I2FZM9</accession>
<evidence type="ECO:0000313" key="2">
    <source>
        <dbReference type="EMBL" id="PLB46081.1"/>
    </source>
</evidence>
<comment type="caution">
    <text evidence="2">The sequence shown here is derived from an EMBL/GenBank/DDBJ whole genome shotgun (WGS) entry which is preliminary data.</text>
</comment>
<dbReference type="RefSeq" id="XP_024701383.1">
    <property type="nucleotide sequence ID" value="XM_024852467.1"/>
</dbReference>
<evidence type="ECO:0000313" key="3">
    <source>
        <dbReference type="Proteomes" id="UP000234275"/>
    </source>
</evidence>